<evidence type="ECO:0000313" key="4">
    <source>
        <dbReference type="Proteomes" id="UP000494165"/>
    </source>
</evidence>
<evidence type="ECO:0000256" key="2">
    <source>
        <dbReference type="SAM" id="Phobius"/>
    </source>
</evidence>
<dbReference type="Proteomes" id="UP000494165">
    <property type="component" value="Unassembled WGS sequence"/>
</dbReference>
<keyword evidence="2" id="KW-0472">Membrane</keyword>
<gene>
    <name evidence="3" type="ORF">CLODIP_2_CD02040</name>
</gene>
<keyword evidence="2" id="KW-0812">Transmembrane</keyword>
<feature type="region of interest" description="Disordered" evidence="1">
    <location>
        <begin position="1"/>
        <end position="23"/>
    </location>
</feature>
<keyword evidence="4" id="KW-1185">Reference proteome</keyword>
<dbReference type="EMBL" id="CADEPI010000032">
    <property type="protein sequence ID" value="CAB3367621.1"/>
    <property type="molecule type" value="Genomic_DNA"/>
</dbReference>
<keyword evidence="2" id="KW-1133">Transmembrane helix</keyword>
<name>A0A8S1C627_9INSE</name>
<protein>
    <submittedName>
        <fullName evidence="3">Uncharacterized protein</fullName>
    </submittedName>
</protein>
<proteinExistence type="predicted"/>
<sequence length="173" mass="19045">MEKSCSREGILPVTEPTASSGRAASGRCEKLGEALNIFWILVAFSMLAFALTIFLCYFAGCQIEVSAEAARTLRQNGHAPGVRRLSARELSTLPANCRPLVDPLYQLACNNQALCRAAFGDNFDDAPLGQAPVEYAVQFTCRGSRVEERVERFLLVHETHCHCKPSSNDTMFK</sequence>
<evidence type="ECO:0000313" key="3">
    <source>
        <dbReference type="EMBL" id="CAB3367621.1"/>
    </source>
</evidence>
<comment type="caution">
    <text evidence="3">The sequence shown here is derived from an EMBL/GenBank/DDBJ whole genome shotgun (WGS) entry which is preliminary data.</text>
</comment>
<reference evidence="3 4" key="1">
    <citation type="submission" date="2020-04" db="EMBL/GenBank/DDBJ databases">
        <authorList>
            <person name="Alioto T."/>
            <person name="Alioto T."/>
            <person name="Gomez Garrido J."/>
        </authorList>
    </citation>
    <scope>NUCLEOTIDE SEQUENCE [LARGE SCALE GENOMIC DNA]</scope>
</reference>
<organism evidence="3 4">
    <name type="scientific">Cloeon dipterum</name>
    <dbReference type="NCBI Taxonomy" id="197152"/>
    <lineage>
        <taxon>Eukaryota</taxon>
        <taxon>Metazoa</taxon>
        <taxon>Ecdysozoa</taxon>
        <taxon>Arthropoda</taxon>
        <taxon>Hexapoda</taxon>
        <taxon>Insecta</taxon>
        <taxon>Pterygota</taxon>
        <taxon>Palaeoptera</taxon>
        <taxon>Ephemeroptera</taxon>
        <taxon>Pisciforma</taxon>
        <taxon>Baetidae</taxon>
        <taxon>Cloeon</taxon>
    </lineage>
</organism>
<dbReference type="AlphaFoldDB" id="A0A8S1C627"/>
<feature type="transmembrane region" description="Helical" evidence="2">
    <location>
        <begin position="37"/>
        <end position="60"/>
    </location>
</feature>
<evidence type="ECO:0000256" key="1">
    <source>
        <dbReference type="SAM" id="MobiDB-lite"/>
    </source>
</evidence>
<accession>A0A8S1C627</accession>